<comment type="caution">
    <text evidence="1">The sequence shown here is derived from an EMBL/GenBank/DDBJ whole genome shotgun (WGS) entry which is preliminary data.</text>
</comment>
<dbReference type="Proteomes" id="UP000615446">
    <property type="component" value="Unassembled WGS sequence"/>
</dbReference>
<protein>
    <recommendedName>
        <fullName evidence="3">Reverse transcriptase domain-containing protein</fullName>
    </recommendedName>
</protein>
<organism evidence="1 2">
    <name type="scientific">Rhizophagus clarus</name>
    <dbReference type="NCBI Taxonomy" id="94130"/>
    <lineage>
        <taxon>Eukaryota</taxon>
        <taxon>Fungi</taxon>
        <taxon>Fungi incertae sedis</taxon>
        <taxon>Mucoromycota</taxon>
        <taxon>Glomeromycotina</taxon>
        <taxon>Glomeromycetes</taxon>
        <taxon>Glomerales</taxon>
        <taxon>Glomeraceae</taxon>
        <taxon>Rhizophagus</taxon>
    </lineage>
</organism>
<evidence type="ECO:0000313" key="1">
    <source>
        <dbReference type="EMBL" id="GET03904.1"/>
    </source>
</evidence>
<name>A0A8H3MJK0_9GLOM</name>
<sequence>MIKSVLNRPHTTLSIDKVYKNDNNEYTLYTEDAEVKEQTNLHFQMIAGTINYEKNLSQHSEWRDQYQPKHDIQHTIYNDLMKYLMLDKWIDNVKSLSNNKAADLNDIPDEWKKATIYPIPKPKPFFANLTNTRLTTLLKTPRKAFISLLNRRLIITAYSLTDPYDVLIGIDQREVVSPLLWVYTTIPIIEDTSEEIEKLTISSSVYMDDTQWLALS</sequence>
<dbReference type="AlphaFoldDB" id="A0A8H3MJK0"/>
<dbReference type="EMBL" id="BLAL01000334">
    <property type="protein sequence ID" value="GET03904.1"/>
    <property type="molecule type" value="Genomic_DNA"/>
</dbReference>
<gene>
    <name evidence="1" type="ORF">RCL2_003021100</name>
</gene>
<reference evidence="1" key="1">
    <citation type="submission" date="2019-10" db="EMBL/GenBank/DDBJ databases">
        <title>Conservation and host-specific expression of non-tandemly repeated heterogenous ribosome RNA gene in arbuscular mycorrhizal fungi.</title>
        <authorList>
            <person name="Maeda T."/>
            <person name="Kobayashi Y."/>
            <person name="Nakagawa T."/>
            <person name="Ezawa T."/>
            <person name="Yamaguchi K."/>
            <person name="Bino T."/>
            <person name="Nishimoto Y."/>
            <person name="Shigenobu S."/>
            <person name="Kawaguchi M."/>
        </authorList>
    </citation>
    <scope>NUCLEOTIDE SEQUENCE</scope>
    <source>
        <strain evidence="1">HR1</strain>
    </source>
</reference>
<dbReference type="OrthoDB" id="2444730at2759"/>
<accession>A0A8H3MJK0</accession>
<evidence type="ECO:0008006" key="3">
    <source>
        <dbReference type="Google" id="ProtNLM"/>
    </source>
</evidence>
<evidence type="ECO:0000313" key="2">
    <source>
        <dbReference type="Proteomes" id="UP000615446"/>
    </source>
</evidence>
<proteinExistence type="predicted"/>